<dbReference type="SUPFAM" id="SSF55785">
    <property type="entry name" value="PYP-like sensor domain (PAS domain)"/>
    <property type="match status" value="5"/>
</dbReference>
<dbReference type="SMART" id="SM00052">
    <property type="entry name" value="EAL"/>
    <property type="match status" value="1"/>
</dbReference>
<dbReference type="Gene3D" id="3.30.450.40">
    <property type="match status" value="1"/>
</dbReference>
<dbReference type="InterPro" id="IPR000700">
    <property type="entry name" value="PAS-assoc_C"/>
</dbReference>
<evidence type="ECO:0000259" key="2">
    <source>
        <dbReference type="PROSITE" id="PS50113"/>
    </source>
</evidence>
<dbReference type="EMBL" id="JAIHOM010000071">
    <property type="protein sequence ID" value="MCW6037441.1"/>
    <property type="molecule type" value="Genomic_DNA"/>
</dbReference>
<dbReference type="NCBIfam" id="TIGR00254">
    <property type="entry name" value="GGDEF"/>
    <property type="match status" value="1"/>
</dbReference>
<dbReference type="SUPFAM" id="SSF55781">
    <property type="entry name" value="GAF domain-like"/>
    <property type="match status" value="1"/>
</dbReference>
<dbReference type="SMART" id="SM00065">
    <property type="entry name" value="GAF"/>
    <property type="match status" value="1"/>
</dbReference>
<dbReference type="Pfam" id="PF13426">
    <property type="entry name" value="PAS_9"/>
    <property type="match status" value="2"/>
</dbReference>
<dbReference type="RefSeq" id="WP_265265297.1">
    <property type="nucleotide sequence ID" value="NZ_JAIHOM010000071.1"/>
</dbReference>
<dbReference type="InterPro" id="IPR013655">
    <property type="entry name" value="PAS_fold_3"/>
</dbReference>
<accession>A0ABT3L7D9</accession>
<evidence type="ECO:0000259" key="1">
    <source>
        <dbReference type="PROSITE" id="PS50112"/>
    </source>
</evidence>
<dbReference type="Pfam" id="PF00563">
    <property type="entry name" value="EAL"/>
    <property type="match status" value="1"/>
</dbReference>
<dbReference type="CDD" id="cd01948">
    <property type="entry name" value="EAL"/>
    <property type="match status" value="1"/>
</dbReference>
<reference evidence="5 6" key="1">
    <citation type="submission" date="2021-08" db="EMBL/GenBank/DDBJ databases">
        <title>Draft genome sequence of Spirulina subsalsa with high tolerance to salinity and hype-accumulation of phycocyanin.</title>
        <authorList>
            <person name="Pei H."/>
            <person name="Jiang L."/>
        </authorList>
    </citation>
    <scope>NUCLEOTIDE SEQUENCE [LARGE SCALE GENOMIC DNA]</scope>
    <source>
        <strain evidence="5 6">FACHB-351</strain>
    </source>
</reference>
<comment type="caution">
    <text evidence="5">The sequence shown here is derived from an EMBL/GenBank/DDBJ whole genome shotgun (WGS) entry which is preliminary data.</text>
</comment>
<evidence type="ECO:0000313" key="5">
    <source>
        <dbReference type="EMBL" id="MCW6037441.1"/>
    </source>
</evidence>
<dbReference type="InterPro" id="IPR043128">
    <property type="entry name" value="Rev_trsase/Diguanyl_cyclase"/>
</dbReference>
<name>A0ABT3L7D9_9CYAN</name>
<dbReference type="Proteomes" id="UP001526426">
    <property type="component" value="Unassembled WGS sequence"/>
</dbReference>
<dbReference type="SMART" id="SM00091">
    <property type="entry name" value="PAS"/>
    <property type="match status" value="5"/>
</dbReference>
<feature type="domain" description="PAS" evidence="1">
    <location>
        <begin position="435"/>
        <end position="511"/>
    </location>
</feature>
<dbReference type="PROSITE" id="PS50113">
    <property type="entry name" value="PAC"/>
    <property type="match status" value="4"/>
</dbReference>
<dbReference type="Gene3D" id="3.30.450.20">
    <property type="entry name" value="PAS domain"/>
    <property type="match status" value="5"/>
</dbReference>
<dbReference type="PROSITE" id="PS50112">
    <property type="entry name" value="PAS"/>
    <property type="match status" value="4"/>
</dbReference>
<dbReference type="PROSITE" id="PS50887">
    <property type="entry name" value="GGDEF"/>
    <property type="match status" value="1"/>
</dbReference>
<evidence type="ECO:0000259" key="3">
    <source>
        <dbReference type="PROSITE" id="PS50883"/>
    </source>
</evidence>
<organism evidence="5 6">
    <name type="scientific">Spirulina subsalsa FACHB-351</name>
    <dbReference type="NCBI Taxonomy" id="234711"/>
    <lineage>
        <taxon>Bacteria</taxon>
        <taxon>Bacillati</taxon>
        <taxon>Cyanobacteriota</taxon>
        <taxon>Cyanophyceae</taxon>
        <taxon>Spirulinales</taxon>
        <taxon>Spirulinaceae</taxon>
        <taxon>Spirulina</taxon>
    </lineage>
</organism>
<feature type="domain" description="PAS" evidence="1">
    <location>
        <begin position="688"/>
        <end position="729"/>
    </location>
</feature>
<dbReference type="SMART" id="SM00086">
    <property type="entry name" value="PAC"/>
    <property type="match status" value="4"/>
</dbReference>
<dbReference type="InterPro" id="IPR029787">
    <property type="entry name" value="Nucleotide_cyclase"/>
</dbReference>
<dbReference type="Gene3D" id="3.20.20.450">
    <property type="entry name" value="EAL domain"/>
    <property type="match status" value="1"/>
</dbReference>
<evidence type="ECO:0000313" key="6">
    <source>
        <dbReference type="Proteomes" id="UP001526426"/>
    </source>
</evidence>
<feature type="domain" description="PAS" evidence="1">
    <location>
        <begin position="119"/>
        <end position="194"/>
    </location>
</feature>
<dbReference type="InterPro" id="IPR013656">
    <property type="entry name" value="PAS_4"/>
</dbReference>
<dbReference type="InterPro" id="IPR001610">
    <property type="entry name" value="PAC"/>
</dbReference>
<dbReference type="NCBIfam" id="TIGR00229">
    <property type="entry name" value="sensory_box"/>
    <property type="match status" value="5"/>
</dbReference>
<feature type="domain" description="PAC" evidence="2">
    <location>
        <begin position="763"/>
        <end position="815"/>
    </location>
</feature>
<feature type="domain" description="PAC" evidence="2">
    <location>
        <begin position="514"/>
        <end position="566"/>
    </location>
</feature>
<dbReference type="Gene3D" id="3.30.70.270">
    <property type="match status" value="1"/>
</dbReference>
<dbReference type="InterPro" id="IPR035919">
    <property type="entry name" value="EAL_sf"/>
</dbReference>
<dbReference type="InterPro" id="IPR003018">
    <property type="entry name" value="GAF"/>
</dbReference>
<dbReference type="InterPro" id="IPR000014">
    <property type="entry name" value="PAS"/>
</dbReference>
<dbReference type="CDD" id="cd00130">
    <property type="entry name" value="PAS"/>
    <property type="match status" value="4"/>
</dbReference>
<feature type="domain" description="EAL" evidence="3">
    <location>
        <begin position="1014"/>
        <end position="1270"/>
    </location>
</feature>
<feature type="domain" description="GGDEF" evidence="4">
    <location>
        <begin position="859"/>
        <end position="1005"/>
    </location>
</feature>
<dbReference type="SMART" id="SM00267">
    <property type="entry name" value="GGDEF"/>
    <property type="match status" value="1"/>
</dbReference>
<dbReference type="InterPro" id="IPR000160">
    <property type="entry name" value="GGDEF_dom"/>
</dbReference>
<dbReference type="SUPFAM" id="SSF55073">
    <property type="entry name" value="Nucleotide cyclase"/>
    <property type="match status" value="1"/>
</dbReference>
<feature type="domain" description="PAC" evidence="2">
    <location>
        <begin position="68"/>
        <end position="118"/>
    </location>
</feature>
<protein>
    <submittedName>
        <fullName evidence="5">PAS domain S-box protein</fullName>
    </submittedName>
</protein>
<dbReference type="PANTHER" id="PTHR44757">
    <property type="entry name" value="DIGUANYLATE CYCLASE DGCP"/>
    <property type="match status" value="1"/>
</dbReference>
<keyword evidence="6" id="KW-1185">Reference proteome</keyword>
<dbReference type="PANTHER" id="PTHR44757:SF2">
    <property type="entry name" value="BIOFILM ARCHITECTURE MAINTENANCE PROTEIN MBAA"/>
    <property type="match status" value="1"/>
</dbReference>
<gene>
    <name evidence="5" type="ORF">K4A83_14335</name>
</gene>
<proteinExistence type="predicted"/>
<dbReference type="SUPFAM" id="SSF141868">
    <property type="entry name" value="EAL domain-like"/>
    <property type="match status" value="1"/>
</dbReference>
<feature type="domain" description="PAC" evidence="2">
    <location>
        <begin position="197"/>
        <end position="249"/>
    </location>
</feature>
<dbReference type="InterPro" id="IPR035965">
    <property type="entry name" value="PAS-like_dom_sf"/>
</dbReference>
<evidence type="ECO:0000259" key="4">
    <source>
        <dbReference type="PROSITE" id="PS50887"/>
    </source>
</evidence>
<dbReference type="Pfam" id="PF08448">
    <property type="entry name" value="PAS_4"/>
    <property type="match status" value="1"/>
</dbReference>
<dbReference type="PROSITE" id="PS50883">
    <property type="entry name" value="EAL"/>
    <property type="match status" value="1"/>
</dbReference>
<dbReference type="Pfam" id="PF13185">
    <property type="entry name" value="GAF_2"/>
    <property type="match status" value="1"/>
</dbReference>
<dbReference type="InterPro" id="IPR001633">
    <property type="entry name" value="EAL_dom"/>
</dbReference>
<dbReference type="InterPro" id="IPR052155">
    <property type="entry name" value="Biofilm_reg_signaling"/>
</dbReference>
<dbReference type="Pfam" id="PF00990">
    <property type="entry name" value="GGDEF"/>
    <property type="match status" value="1"/>
</dbReference>
<dbReference type="InterPro" id="IPR029016">
    <property type="entry name" value="GAF-like_dom_sf"/>
</dbReference>
<dbReference type="Pfam" id="PF08447">
    <property type="entry name" value="PAS_3"/>
    <property type="match status" value="2"/>
</dbReference>
<sequence length="1279" mass="145889">MELFLALSLPVVVASVEDGAILYANEGFCSVFGLTPQQVIGHCSLEFYFESAAWQVLFQALLQYRSLTNYELKLRRIDGKPLWGLVSLQLMDWQGREVVLGVFQDITYPKQIEKALQERQQDLSSLTRNIPGTIYRIHQDPLWTCLFISDGCTDLTGYRPREFTRHRKLSWFDLIHPDDRERVREAIESVSPQESALSLEYRIITRQGQQKWVWDQGNGVFSQEGELIAVEGLITDITQRKSQEEEANLLNSLCLSIGEAEDLDSAIATILLNICQATGWNFGEAWVSNADHTALELSPAWCCYNPFNADAVDCSPLFQTFRQGSHNYHFKPGCGLPGRIWLTRKPYWSLDLSQDEGFLRAEIAQRCGFKTGFGVPIAVEGQIIAVLVFFSQHIQPWNQYLVDLVSTFAQRPEGITHHLGQLMQRKQIEAQLHASQQQLSRLVNAMPGIFFQADPNPPHWSMTYLSEGCCELTGYTSEELSRPHENAFDQIIHPEDRPTVLAAISEGAAVQRPYIVEYRIRTRSGAEKWVWEKGHGIYDPQGQLLGLEGFITDITDRKQSEEALRSQASELQALFSAMSDTILVFNAEGRYLKIARTKAAILVQPYEHLLNKTIHEVFPGAEASRYLALIQEALATGKTIRNFEYSLTIEGKEYWFSANICPTPDQTVVWVSRDITETKEAQESLAQAEVKYRSIFENALEGIFQSTADGHYLSVNPALARIYGYDSPDQLIDSLTNIGEQLYVDRRRRQEFVRQMQETGAVVGFESQIYRRDRSKVWICENARAVYDEAGQLLYYEGMVVDITPEKEIKQELHQRAFYDSLTNLPNRALFRMRLSEALRRSRSVSEQESQLSESREEFKFAVLFLDLDRFKVVNDSLGHLVGDELLKAIARRLEHCVRGHDTVARLGGDEFTILLEDIHSINIAIQVAERIEQSLSLPFHLNGYQVFTGVSIGIVYSSSIPGVQDPKDTLPIYYEQPDDVLRDADTALYQAKERGKGCYQVFTPTMYQTAMKRLKLELELREAIEEHHLVIHYQPIVDLTTGNLRGFEALLRWQHPQRGLLYPDSFLGLAEETGLIIPIGDWMLREVCQSLKVWQAENTLNFPLFVNLNCSRKQFLHPNLIEQIDQVCRETRIDSAWLSLEVTERLWTENREFTTARLVELQARRIKLCIDDFGMGYSCLNDLRQGVVNTLKIDRSFIREIETNPSSVEIARIIIMLSQSLGMDAIAEGIETETQLLKIQELGCSLAQGYFFSDALDAASARRLVEQQEAFCRNSGVR</sequence>
<feature type="domain" description="PAS" evidence="1">
    <location>
        <begin position="1"/>
        <end position="41"/>
    </location>
</feature>
<dbReference type="CDD" id="cd01949">
    <property type="entry name" value="GGDEF"/>
    <property type="match status" value="1"/>
</dbReference>